<dbReference type="Gene3D" id="3.20.170.30">
    <property type="match status" value="1"/>
</dbReference>
<evidence type="ECO:0000313" key="8">
    <source>
        <dbReference type="EMBL" id="EST08590.1"/>
    </source>
</evidence>
<accession>V5ETK9</accession>
<reference evidence="9" key="1">
    <citation type="journal article" date="2013" name="Genome Announc.">
        <title>Draft genome sequence of Pseudozyma brasiliensis sp. nov. strain GHG001, a high producer of endo-1,4-xylanase isolated from an insect pest of sugarcane.</title>
        <authorList>
            <person name="Oliveira J.V.D.C."/>
            <person name="dos Santos R.A.C."/>
            <person name="Borges T.A."/>
            <person name="Riano-Pachon D.M."/>
            <person name="Goldman G.H."/>
        </authorList>
    </citation>
    <scope>NUCLEOTIDE SEQUENCE [LARGE SCALE GENOMIC DNA]</scope>
    <source>
        <strain evidence="9">GHG001</strain>
    </source>
</reference>
<dbReference type="InterPro" id="IPR042081">
    <property type="entry name" value="RNA_2'-PTrans_C"/>
</dbReference>
<evidence type="ECO:0000256" key="3">
    <source>
        <dbReference type="ARBA" id="ARBA00012007"/>
    </source>
</evidence>
<dbReference type="SUPFAM" id="SSF56399">
    <property type="entry name" value="ADP-ribosylation"/>
    <property type="match status" value="2"/>
</dbReference>
<dbReference type="OrthoDB" id="419694at2759"/>
<evidence type="ECO:0000256" key="7">
    <source>
        <dbReference type="SAM" id="MobiDB-lite"/>
    </source>
</evidence>
<feature type="compositionally biased region" description="Basic and acidic residues" evidence="7">
    <location>
        <begin position="26"/>
        <end position="36"/>
    </location>
</feature>
<evidence type="ECO:0000313" key="9">
    <source>
        <dbReference type="Proteomes" id="UP000019377"/>
    </source>
</evidence>
<comment type="function">
    <text evidence="1">Catalyzes the last step of tRNA splicing, the transfer of the splice junction 2'-phosphate from ligated tRNA to NAD to produce ADP-ribose 1''-2'' cyclic phosphate.</text>
</comment>
<dbReference type="GeneID" id="27417504"/>
<evidence type="ECO:0000256" key="4">
    <source>
        <dbReference type="ARBA" id="ARBA00022679"/>
    </source>
</evidence>
<dbReference type="EC" id="2.7.1.160" evidence="3"/>
<dbReference type="InterPro" id="IPR042080">
    <property type="entry name" value="RNA_2'-PTrans_N"/>
</dbReference>
<evidence type="ECO:0000256" key="1">
    <source>
        <dbReference type="ARBA" id="ARBA00003343"/>
    </source>
</evidence>
<dbReference type="eggNOG" id="KOG2278">
    <property type="taxonomic scope" value="Eukaryota"/>
</dbReference>
<keyword evidence="9" id="KW-1185">Reference proteome</keyword>
<keyword evidence="4" id="KW-0808">Transferase</keyword>
<feature type="region of interest" description="Disordered" evidence="7">
    <location>
        <begin position="1"/>
        <end position="79"/>
    </location>
</feature>
<evidence type="ECO:0000256" key="6">
    <source>
        <dbReference type="ARBA" id="ARBA00047949"/>
    </source>
</evidence>
<protein>
    <recommendedName>
        <fullName evidence="3">2'-phosphotransferase</fullName>
        <ecNumber evidence="3">2.7.1.160</ecNumber>
    </recommendedName>
</protein>
<keyword evidence="5" id="KW-0520">NAD</keyword>
<dbReference type="OMA" id="HATWPKI"/>
<proteinExistence type="inferred from homology"/>
<comment type="catalytic activity">
    <reaction evidence="6">
        <text>2'-phospho-[ligated tRNA] + NAD(+) = mature tRNA + ADP-alpha-D-ribose 1'',2''-cyclic phosphate + nicotinamide</text>
        <dbReference type="Rhea" id="RHEA:23324"/>
        <dbReference type="Rhea" id="RHEA-COMP:11106"/>
        <dbReference type="Rhea" id="RHEA-COMP:11107"/>
        <dbReference type="ChEBI" id="CHEBI:17154"/>
        <dbReference type="ChEBI" id="CHEBI:57540"/>
        <dbReference type="ChEBI" id="CHEBI:76596"/>
        <dbReference type="ChEBI" id="CHEBI:82883"/>
        <dbReference type="ChEBI" id="CHEBI:85027"/>
        <dbReference type="EC" id="2.7.1.160"/>
    </reaction>
</comment>
<sequence length="334" mass="36627">MSSEPPTVVAQQPQASTSSADPPVNPERKARKEAAKQLKAQQSADKKAAAAAARASQASSSKPKPDKAQRKPQSSEEQLSRGLAYILRHGAEKEGLAIRNDGYIRLEDVLDRPRVKSVDMAEGEGGKRRPGLEDVRKIVESNDKKRFELTEEEQGEWWVRAVQGHSLKSVVELQHVPLTLDNLYLLSVRQQDEEDEDDGLVDEVDAKLGGLQIDGEHDASKTGPVQVIHGTYTAAWESILESGGLKPMSRNHIHLSKGKFGDKGVISGMRKSANRLIYIDIERAIQDGIEFVLSSNGVVLTPGDKESRLLGSKYFDKVEDQKGNTVWSPSSTTS</sequence>
<comment type="similarity">
    <text evidence="2">Belongs to the KptA/TPT1 family.</text>
</comment>
<dbReference type="GO" id="GO:0006388">
    <property type="term" value="P:tRNA splicing, via endonucleolytic cleavage and ligation"/>
    <property type="evidence" value="ECO:0007669"/>
    <property type="project" value="TreeGrafter"/>
</dbReference>
<evidence type="ECO:0000256" key="2">
    <source>
        <dbReference type="ARBA" id="ARBA00009836"/>
    </source>
</evidence>
<dbReference type="STRING" id="1365824.V5ETK9"/>
<dbReference type="InterPro" id="IPR002745">
    <property type="entry name" value="Ptrans_KptA/Tpt1"/>
</dbReference>
<dbReference type="Gene3D" id="1.10.10.970">
    <property type="entry name" value="RNA 2'-phosphotransferase, Tpt1/KptA family, N-terminal domain"/>
    <property type="match status" value="1"/>
</dbReference>
<dbReference type="AlphaFoldDB" id="V5ETK9"/>
<name>V5ETK9_KALBG</name>
<dbReference type="Proteomes" id="UP000019377">
    <property type="component" value="Unassembled WGS sequence"/>
</dbReference>
<evidence type="ECO:0000256" key="5">
    <source>
        <dbReference type="ARBA" id="ARBA00023027"/>
    </source>
</evidence>
<dbReference type="HOGENOM" id="CLU_052998_1_0_1"/>
<dbReference type="PANTHER" id="PTHR12684:SF2">
    <property type="entry name" value="TRNA 2'-PHOSPHOTRANSFERASE 1"/>
    <property type="match status" value="1"/>
</dbReference>
<dbReference type="EMBL" id="KI545857">
    <property type="protein sequence ID" value="EST08590.1"/>
    <property type="molecule type" value="Genomic_DNA"/>
</dbReference>
<dbReference type="GO" id="GO:0000215">
    <property type="term" value="F:tRNA 2'-phosphotransferase activity"/>
    <property type="evidence" value="ECO:0007669"/>
    <property type="project" value="UniProtKB-EC"/>
</dbReference>
<dbReference type="Pfam" id="PF01885">
    <property type="entry name" value="PTS_2-RNA"/>
    <property type="match status" value="2"/>
</dbReference>
<feature type="compositionally biased region" description="Low complexity" evidence="7">
    <location>
        <begin position="37"/>
        <end position="62"/>
    </location>
</feature>
<dbReference type="PANTHER" id="PTHR12684">
    <property type="entry name" value="PUTATIVE PHOSPHOTRANSFERASE"/>
    <property type="match status" value="1"/>
</dbReference>
<dbReference type="RefSeq" id="XP_016293579.1">
    <property type="nucleotide sequence ID" value="XM_016434894.1"/>
</dbReference>
<feature type="compositionally biased region" description="Polar residues" evidence="7">
    <location>
        <begin position="1"/>
        <end position="20"/>
    </location>
</feature>
<organism evidence="8 9">
    <name type="scientific">Kalmanozyma brasiliensis (strain GHG001)</name>
    <name type="common">Yeast</name>
    <name type="synonym">Pseudozyma brasiliensis</name>
    <dbReference type="NCBI Taxonomy" id="1365824"/>
    <lineage>
        <taxon>Eukaryota</taxon>
        <taxon>Fungi</taxon>
        <taxon>Dikarya</taxon>
        <taxon>Basidiomycota</taxon>
        <taxon>Ustilaginomycotina</taxon>
        <taxon>Ustilaginomycetes</taxon>
        <taxon>Ustilaginales</taxon>
        <taxon>Ustilaginaceae</taxon>
        <taxon>Kalmanozyma</taxon>
    </lineage>
</organism>
<gene>
    <name evidence="8" type="ORF">PSEUBRA_SCAF15g05629</name>
</gene>